<dbReference type="Pfam" id="PF25954">
    <property type="entry name" value="Beta-barrel_RND_2"/>
    <property type="match status" value="1"/>
</dbReference>
<feature type="compositionally biased region" description="Low complexity" evidence="2">
    <location>
        <begin position="366"/>
        <end position="398"/>
    </location>
</feature>
<reference evidence="5 6" key="1">
    <citation type="submission" date="2016-10" db="EMBL/GenBank/DDBJ databases">
        <authorList>
            <person name="de Groot N.N."/>
        </authorList>
    </citation>
    <scope>NUCLEOTIDE SEQUENCE [LARGE SCALE GENOMIC DNA]</scope>
    <source>
        <strain evidence="5 6">ATCC 35022</strain>
    </source>
</reference>
<dbReference type="Gene3D" id="1.10.287.470">
    <property type="entry name" value="Helix hairpin bin"/>
    <property type="match status" value="1"/>
</dbReference>
<keyword evidence="6" id="KW-1185">Reference proteome</keyword>
<feature type="domain" description="CusB-like beta-barrel" evidence="4">
    <location>
        <begin position="215"/>
        <end position="287"/>
    </location>
</feature>
<accession>A0A1G6CCU7</accession>
<dbReference type="Gene3D" id="2.40.30.170">
    <property type="match status" value="1"/>
</dbReference>
<dbReference type="RefSeq" id="WP_139167807.1">
    <property type="nucleotide sequence ID" value="NZ_FMXQ01000004.1"/>
</dbReference>
<dbReference type="Gene3D" id="2.40.420.20">
    <property type="match status" value="1"/>
</dbReference>
<sequence length="398" mass="40626">MSVLKQLLLSLVVIAVAAGGWAYFQRPELIFGVDASQQAAGPTGGGRPSFGGGPTLVVTAPVEMVETGTDIRAIGTAAAAREVVVYPQVTGIVTEVAFTPGTEVKAGSTLVVLEDADQQIAVELATLAQSSAQEAVDRAERLSKSGNVTAVTLSDAKTALQKASIDLRSAEIELAKRTIKAPFDGVIGLADISIGDLVNSSTAIATIADMSSVTVSFEVPERAVGEVAIGQSVSATVAALPGVTVSGELSRIDNRVDPTTRTLKVEATLPNDSDALRPGMAINIDFSIPGTVRPSVPSLAIQWDREGSFVWALDGDKVQRVPVQVVARRSGAVTVAGDLTEDTSVVVEGVLSLRKGQTVERAGANEASPGPAGDDAAPEPTGRPEAAAGAAAAAERGS</sequence>
<gene>
    <name evidence="5" type="ORF">SAMN02982931_02320</name>
</gene>
<dbReference type="GO" id="GO:0015562">
    <property type="term" value="F:efflux transmembrane transporter activity"/>
    <property type="evidence" value="ECO:0007669"/>
    <property type="project" value="TreeGrafter"/>
</dbReference>
<dbReference type="Proteomes" id="UP000199071">
    <property type="component" value="Unassembled WGS sequence"/>
</dbReference>
<dbReference type="GO" id="GO:1990281">
    <property type="term" value="C:efflux pump complex"/>
    <property type="evidence" value="ECO:0007669"/>
    <property type="project" value="TreeGrafter"/>
</dbReference>
<dbReference type="Gene3D" id="2.40.50.100">
    <property type="match status" value="1"/>
</dbReference>
<dbReference type="InterPro" id="IPR058792">
    <property type="entry name" value="Beta-barrel_RND_2"/>
</dbReference>
<evidence type="ECO:0000256" key="1">
    <source>
        <dbReference type="ARBA" id="ARBA00009477"/>
    </source>
</evidence>
<evidence type="ECO:0000259" key="4">
    <source>
        <dbReference type="Pfam" id="PF25954"/>
    </source>
</evidence>
<dbReference type="InterPro" id="IPR006143">
    <property type="entry name" value="RND_pump_MFP"/>
</dbReference>
<dbReference type="OrthoDB" id="9806939at2"/>
<protein>
    <submittedName>
        <fullName evidence="5">RND family efflux transporter, MFP subunit</fullName>
    </submittedName>
</protein>
<dbReference type="PANTHER" id="PTHR30469">
    <property type="entry name" value="MULTIDRUG RESISTANCE PROTEIN MDTA"/>
    <property type="match status" value="1"/>
</dbReference>
<dbReference type="AlphaFoldDB" id="A0A1G6CCU7"/>
<dbReference type="FunFam" id="2.40.30.170:FF:000010">
    <property type="entry name" value="Efflux RND transporter periplasmic adaptor subunit"/>
    <property type="match status" value="1"/>
</dbReference>
<evidence type="ECO:0000256" key="2">
    <source>
        <dbReference type="SAM" id="MobiDB-lite"/>
    </source>
</evidence>
<proteinExistence type="inferred from homology"/>
<dbReference type="Pfam" id="PF25917">
    <property type="entry name" value="BSH_RND"/>
    <property type="match status" value="1"/>
</dbReference>
<dbReference type="EMBL" id="FMXQ01000004">
    <property type="protein sequence ID" value="SDB30572.1"/>
    <property type="molecule type" value="Genomic_DNA"/>
</dbReference>
<dbReference type="STRING" id="665467.SAMN02982931_02320"/>
<evidence type="ECO:0000313" key="6">
    <source>
        <dbReference type="Proteomes" id="UP000199071"/>
    </source>
</evidence>
<dbReference type="SUPFAM" id="SSF111369">
    <property type="entry name" value="HlyD-like secretion proteins"/>
    <property type="match status" value="1"/>
</dbReference>
<feature type="region of interest" description="Disordered" evidence="2">
    <location>
        <begin position="357"/>
        <end position="398"/>
    </location>
</feature>
<dbReference type="NCBIfam" id="TIGR01730">
    <property type="entry name" value="RND_mfp"/>
    <property type="match status" value="1"/>
</dbReference>
<dbReference type="InterPro" id="IPR058625">
    <property type="entry name" value="MdtA-like_BSH"/>
</dbReference>
<dbReference type="PANTHER" id="PTHR30469:SF11">
    <property type="entry name" value="BLL4320 PROTEIN"/>
    <property type="match status" value="1"/>
</dbReference>
<organism evidence="5 6">
    <name type="scientific">Bauldia litoralis</name>
    <dbReference type="NCBI Taxonomy" id="665467"/>
    <lineage>
        <taxon>Bacteria</taxon>
        <taxon>Pseudomonadati</taxon>
        <taxon>Pseudomonadota</taxon>
        <taxon>Alphaproteobacteria</taxon>
        <taxon>Hyphomicrobiales</taxon>
        <taxon>Kaistiaceae</taxon>
        <taxon>Bauldia</taxon>
    </lineage>
</organism>
<feature type="domain" description="Multidrug resistance protein MdtA-like barrel-sandwich hybrid" evidence="3">
    <location>
        <begin position="81"/>
        <end position="207"/>
    </location>
</feature>
<comment type="similarity">
    <text evidence="1">Belongs to the membrane fusion protein (MFP) (TC 8.A.1) family.</text>
</comment>
<name>A0A1G6CCU7_9HYPH</name>
<evidence type="ECO:0000259" key="3">
    <source>
        <dbReference type="Pfam" id="PF25917"/>
    </source>
</evidence>
<evidence type="ECO:0000313" key="5">
    <source>
        <dbReference type="EMBL" id="SDB30572.1"/>
    </source>
</evidence>